<dbReference type="Proteomes" id="UP001157502">
    <property type="component" value="Chromosome 18"/>
</dbReference>
<dbReference type="EMBL" id="CM055745">
    <property type="protein sequence ID" value="KAJ7998397.1"/>
    <property type="molecule type" value="Genomic_DNA"/>
</dbReference>
<accession>A0ACC2G438</accession>
<organism evidence="1 2">
    <name type="scientific">Dallia pectoralis</name>
    <name type="common">Alaska blackfish</name>
    <dbReference type="NCBI Taxonomy" id="75939"/>
    <lineage>
        <taxon>Eukaryota</taxon>
        <taxon>Metazoa</taxon>
        <taxon>Chordata</taxon>
        <taxon>Craniata</taxon>
        <taxon>Vertebrata</taxon>
        <taxon>Euteleostomi</taxon>
        <taxon>Actinopterygii</taxon>
        <taxon>Neopterygii</taxon>
        <taxon>Teleostei</taxon>
        <taxon>Protacanthopterygii</taxon>
        <taxon>Esociformes</taxon>
        <taxon>Umbridae</taxon>
        <taxon>Dallia</taxon>
    </lineage>
</organism>
<reference evidence="1" key="1">
    <citation type="submission" date="2021-05" db="EMBL/GenBank/DDBJ databases">
        <authorList>
            <person name="Pan Q."/>
            <person name="Jouanno E."/>
            <person name="Zahm M."/>
            <person name="Klopp C."/>
            <person name="Cabau C."/>
            <person name="Louis A."/>
            <person name="Berthelot C."/>
            <person name="Parey E."/>
            <person name="Roest Crollius H."/>
            <person name="Montfort J."/>
            <person name="Robinson-Rechavi M."/>
            <person name="Bouchez O."/>
            <person name="Lampietro C."/>
            <person name="Lopez Roques C."/>
            <person name="Donnadieu C."/>
            <person name="Postlethwait J."/>
            <person name="Bobe J."/>
            <person name="Dillon D."/>
            <person name="Chandos A."/>
            <person name="von Hippel F."/>
            <person name="Guiguen Y."/>
        </authorList>
    </citation>
    <scope>NUCLEOTIDE SEQUENCE</scope>
    <source>
        <strain evidence="1">YG-Jan2019</strain>
    </source>
</reference>
<evidence type="ECO:0000313" key="1">
    <source>
        <dbReference type="EMBL" id="KAJ7998397.1"/>
    </source>
</evidence>
<proteinExistence type="predicted"/>
<gene>
    <name evidence="1" type="ORF">DPEC_G00222270</name>
</gene>
<protein>
    <submittedName>
        <fullName evidence="1">Uncharacterized protein</fullName>
    </submittedName>
</protein>
<evidence type="ECO:0000313" key="2">
    <source>
        <dbReference type="Proteomes" id="UP001157502"/>
    </source>
</evidence>
<comment type="caution">
    <text evidence="1">The sequence shown here is derived from an EMBL/GenBank/DDBJ whole genome shotgun (WGS) entry which is preliminary data.</text>
</comment>
<name>A0ACC2G438_DALPE</name>
<sequence length="143" mass="16873">MYIICTICEWLYVTQNTTSCMHQVMAQICQDGYTDALRFLQEANFLHFKRPSDGVFVEVDCPTDSGCEFMNESTESIDEEQTVVVDKLILPLEHHWWLDAESIKTLPIHIKQGHQIPQTHRMYINQHFYMFFNKYSNLTSIIF</sequence>
<keyword evidence="2" id="KW-1185">Reference proteome</keyword>